<dbReference type="EMBL" id="CP139781">
    <property type="protein sequence ID" value="WRQ89819.1"/>
    <property type="molecule type" value="Genomic_DNA"/>
</dbReference>
<feature type="signal peptide" evidence="1">
    <location>
        <begin position="1"/>
        <end position="20"/>
    </location>
</feature>
<reference evidence="2 3" key="2">
    <citation type="submission" date="2023-12" db="EMBL/GenBank/DDBJ databases">
        <title>Description of an unclassified Opitutus bacterium of Verrucomicrobiota.</title>
        <authorList>
            <person name="Zhang D.-F."/>
        </authorList>
    </citation>
    <scope>NUCLEOTIDE SEQUENCE [LARGE SCALE GENOMIC DNA]</scope>
    <source>
        <strain evidence="2 3">WL0086</strain>
    </source>
</reference>
<evidence type="ECO:0000256" key="1">
    <source>
        <dbReference type="SAM" id="SignalP"/>
    </source>
</evidence>
<dbReference type="RefSeq" id="WP_221032276.1">
    <property type="nucleotide sequence ID" value="NZ_CP139781.1"/>
</dbReference>
<evidence type="ECO:0000313" key="2">
    <source>
        <dbReference type="EMBL" id="WRQ89819.1"/>
    </source>
</evidence>
<gene>
    <name evidence="2" type="ORF">K1X11_010415</name>
</gene>
<keyword evidence="1" id="KW-0732">Signal</keyword>
<evidence type="ECO:0008006" key="4">
    <source>
        <dbReference type="Google" id="ProtNLM"/>
    </source>
</evidence>
<organism evidence="2 3">
    <name type="scientific">Actomonas aquatica</name>
    <dbReference type="NCBI Taxonomy" id="2866162"/>
    <lineage>
        <taxon>Bacteria</taxon>
        <taxon>Pseudomonadati</taxon>
        <taxon>Verrucomicrobiota</taxon>
        <taxon>Opitutia</taxon>
        <taxon>Opitutales</taxon>
        <taxon>Opitutaceae</taxon>
        <taxon>Actomonas</taxon>
    </lineage>
</organism>
<name>A0ABZ1CDQ9_9BACT</name>
<reference evidence="2 3" key="1">
    <citation type="submission" date="2021-08" db="EMBL/GenBank/DDBJ databases">
        <authorList>
            <person name="Zhang D."/>
            <person name="Zhang A."/>
            <person name="Wang L."/>
        </authorList>
    </citation>
    <scope>NUCLEOTIDE SEQUENCE [LARGE SCALE GENOMIC DNA]</scope>
    <source>
        <strain evidence="2 3">WL0086</strain>
    </source>
</reference>
<proteinExistence type="predicted"/>
<evidence type="ECO:0000313" key="3">
    <source>
        <dbReference type="Proteomes" id="UP000738431"/>
    </source>
</evidence>
<keyword evidence="3" id="KW-1185">Reference proteome</keyword>
<feature type="chain" id="PRO_5047274722" description="SPOR domain-containing protein" evidence="1">
    <location>
        <begin position="21"/>
        <end position="207"/>
    </location>
</feature>
<protein>
    <recommendedName>
        <fullName evidence="4">SPOR domain-containing protein</fullName>
    </recommendedName>
</protein>
<accession>A0ABZ1CDQ9</accession>
<dbReference type="Proteomes" id="UP000738431">
    <property type="component" value="Chromosome"/>
</dbReference>
<sequence length="207" mass="22798">MKFFTLLLALTLPFVSSLSAQTDTAAPELEELGDFDDFEDEPPASPYHAGDFFGYLELVLAGRLDHYASLRGEPLDRPEDAPPGWHATLEHPAVLSAIIEDHGFHALIGKYDDRESAMAVYAQLESALPQLALAFSPLTPTAVRQSNTVPAMEAAAWESPLIDGFKIYYGIEMDGDFDIPDGAFVPRRIYVVTLHIFNLHPQPPADE</sequence>